<dbReference type="InterPro" id="IPR011527">
    <property type="entry name" value="ABC1_TM_dom"/>
</dbReference>
<dbReference type="Pfam" id="PF00005">
    <property type="entry name" value="ABC_tran"/>
    <property type="match status" value="1"/>
</dbReference>
<dbReference type="InterPro" id="IPR003593">
    <property type="entry name" value="AAA+_ATPase"/>
</dbReference>
<feature type="transmembrane region" description="Helical" evidence="10">
    <location>
        <begin position="6"/>
        <end position="26"/>
    </location>
</feature>
<evidence type="ECO:0000256" key="7">
    <source>
        <dbReference type="ARBA" id="ARBA00022989"/>
    </source>
</evidence>
<evidence type="ECO:0000256" key="4">
    <source>
        <dbReference type="ARBA" id="ARBA00022737"/>
    </source>
</evidence>
<dbReference type="GO" id="GO:0016887">
    <property type="term" value="F:ATP hydrolysis activity"/>
    <property type="evidence" value="ECO:0007669"/>
    <property type="project" value="InterPro"/>
</dbReference>
<dbReference type="SUPFAM" id="SSF90123">
    <property type="entry name" value="ABC transporter transmembrane region"/>
    <property type="match status" value="1"/>
</dbReference>
<evidence type="ECO:0000256" key="2">
    <source>
        <dbReference type="ARBA" id="ARBA00022448"/>
    </source>
</evidence>
<dbReference type="InterPro" id="IPR004146">
    <property type="entry name" value="DC1"/>
</dbReference>
<dbReference type="InterPro" id="IPR046349">
    <property type="entry name" value="C1-like_sf"/>
</dbReference>
<dbReference type="InterPro" id="IPR027417">
    <property type="entry name" value="P-loop_NTPase"/>
</dbReference>
<dbReference type="Pfam" id="PF00664">
    <property type="entry name" value="ABC_membrane"/>
    <property type="match status" value="1"/>
</dbReference>
<feature type="transmembrane region" description="Helical" evidence="10">
    <location>
        <begin position="139"/>
        <end position="159"/>
    </location>
</feature>
<dbReference type="SMART" id="SM00382">
    <property type="entry name" value="AAA"/>
    <property type="match status" value="1"/>
</dbReference>
<dbReference type="PROSITE" id="PS00211">
    <property type="entry name" value="ABC_TRANSPORTER_1"/>
    <property type="match status" value="1"/>
</dbReference>
<keyword evidence="2" id="KW-0813">Transport</keyword>
<evidence type="ECO:0000256" key="6">
    <source>
        <dbReference type="ARBA" id="ARBA00022840"/>
    </source>
</evidence>
<keyword evidence="3 10" id="KW-0812">Transmembrane</keyword>
<evidence type="ECO:0000259" key="12">
    <source>
        <dbReference type="PROSITE" id="PS50929"/>
    </source>
</evidence>
<keyword evidence="6" id="KW-0067">ATP-binding</keyword>
<feature type="compositionally biased region" description="Basic and acidic residues" evidence="9">
    <location>
        <begin position="709"/>
        <end position="729"/>
    </location>
</feature>
<evidence type="ECO:0000256" key="9">
    <source>
        <dbReference type="SAM" id="MobiDB-lite"/>
    </source>
</evidence>
<protein>
    <submittedName>
        <fullName evidence="13">Uncharacterized protein</fullName>
    </submittedName>
</protein>
<reference evidence="13" key="1">
    <citation type="submission" date="2021-01" db="EMBL/GenBank/DDBJ databases">
        <authorList>
            <person name="Corre E."/>
            <person name="Pelletier E."/>
            <person name="Niang G."/>
            <person name="Scheremetjew M."/>
            <person name="Finn R."/>
            <person name="Kale V."/>
            <person name="Holt S."/>
            <person name="Cochrane G."/>
            <person name="Meng A."/>
            <person name="Brown T."/>
            <person name="Cohen L."/>
        </authorList>
    </citation>
    <scope>NUCLEOTIDE SEQUENCE</scope>
    <source>
        <strain evidence="13">CCMP2084</strain>
    </source>
</reference>
<dbReference type="GO" id="GO:0005524">
    <property type="term" value="F:ATP binding"/>
    <property type="evidence" value="ECO:0007669"/>
    <property type="project" value="UniProtKB-KW"/>
</dbReference>
<dbReference type="PROSITE" id="PS50929">
    <property type="entry name" value="ABC_TM1F"/>
    <property type="match status" value="1"/>
</dbReference>
<feature type="domain" description="ABC transporter" evidence="11">
    <location>
        <begin position="464"/>
        <end position="704"/>
    </location>
</feature>
<sequence length="753" mass="83791">MDQSTTLVVTLMCLSVLWINVAAQLFRTILMELTRDDGMFLSPEIHRHPVFFEDSKGVALHWCDLCRQRIGPDTNGAGRSGCYRCSLCDFDICLKCAERSDAATVGENMLRGDRGVRVEASMDNTSYFKRSLAVARSEVPLLMVSFSLLAVSSVSRLFLPHLQGKIIDQVIPDQTDGHQNRSGFSYYIKLYVILMLVQGAVSTLYSAIFTLVSRRLKFTIRNSLLERILAQDVAYFDGTESGRLISRLTNDLDLMMAPIQSSLSSLLSNVLLLIGGMIMCFIKSYRLSMLAFVTVGPITYLWEQYAQWSKGLAREMLAYWAEGNSIASQALSHVRTVKAFGCEDSVLKKYTEVNQRALDCGVKDAWGNGVTSALTGYLDLGSGVLILYFGGLLVYKGEMTVGELVTFQLFWNLMNNAYQNLQGLVTSFTRSAAGAEKIFSLWDSEPDIDPSKGSDVSWDVKGRIELRGVQFFYQMRPDNIVLNDFHLDIPAGKTIALVGRSGGGKSTIINMLLRFYDAREGEILLDGREYESLKVHQLRRLFGVVTQETELFATTVLENIAYGMEPDEYTLEDVERAAKKAFAHDFICEMKDGYSTRIGERGNRLSGGQRQRIAIARVFLRRPKIILLDEATSALDENSQEAVQQALSTLIAESNATVVLVAHRLSTVMNADSIVVIDKGIALEQGNHDELVEKGGIYASMVQKQNKKKANELDQKKEGGDKDAGKGKKALDDIDSLLDDQETQLNEKKTIIS</sequence>
<feature type="domain" description="ABC transmembrane type-1" evidence="12">
    <location>
        <begin position="144"/>
        <end position="430"/>
    </location>
</feature>
<gene>
    <name evidence="13" type="ORF">ASEP1449_LOCUS18533</name>
</gene>
<evidence type="ECO:0000256" key="5">
    <source>
        <dbReference type="ARBA" id="ARBA00022741"/>
    </source>
</evidence>
<evidence type="ECO:0000256" key="3">
    <source>
        <dbReference type="ARBA" id="ARBA00022692"/>
    </source>
</evidence>
<feature type="transmembrane region" description="Helical" evidence="10">
    <location>
        <begin position="190"/>
        <end position="212"/>
    </location>
</feature>
<feature type="region of interest" description="Disordered" evidence="9">
    <location>
        <begin position="708"/>
        <end position="729"/>
    </location>
</feature>
<evidence type="ECO:0000256" key="8">
    <source>
        <dbReference type="ARBA" id="ARBA00023136"/>
    </source>
</evidence>
<dbReference type="EMBL" id="HBHQ01027366">
    <property type="protein sequence ID" value="CAD9826699.1"/>
    <property type="molecule type" value="Transcribed_RNA"/>
</dbReference>
<dbReference type="InterPro" id="IPR036640">
    <property type="entry name" value="ABC1_TM_sf"/>
</dbReference>
<keyword evidence="5" id="KW-0547">Nucleotide-binding</keyword>
<evidence type="ECO:0000256" key="1">
    <source>
        <dbReference type="ARBA" id="ARBA00004141"/>
    </source>
</evidence>
<evidence type="ECO:0000256" key="10">
    <source>
        <dbReference type="SAM" id="Phobius"/>
    </source>
</evidence>
<dbReference type="FunFam" id="3.40.50.300:FF:000836">
    <property type="entry name" value="ABC transporter B family member 25"/>
    <property type="match status" value="1"/>
</dbReference>
<dbReference type="GO" id="GO:0005743">
    <property type="term" value="C:mitochondrial inner membrane"/>
    <property type="evidence" value="ECO:0007669"/>
    <property type="project" value="TreeGrafter"/>
</dbReference>
<name>A0A7S2XTF7_9STRA</name>
<dbReference type="AlphaFoldDB" id="A0A7S2XTF7"/>
<keyword evidence="8 10" id="KW-0472">Membrane</keyword>
<dbReference type="Gene3D" id="1.20.1560.10">
    <property type="entry name" value="ABC transporter type 1, transmembrane domain"/>
    <property type="match status" value="1"/>
</dbReference>
<dbReference type="GO" id="GO:0015421">
    <property type="term" value="F:ABC-type oligopeptide transporter activity"/>
    <property type="evidence" value="ECO:0007669"/>
    <property type="project" value="TreeGrafter"/>
</dbReference>
<organism evidence="13">
    <name type="scientific">Attheya septentrionalis</name>
    <dbReference type="NCBI Taxonomy" id="420275"/>
    <lineage>
        <taxon>Eukaryota</taxon>
        <taxon>Sar</taxon>
        <taxon>Stramenopiles</taxon>
        <taxon>Ochrophyta</taxon>
        <taxon>Bacillariophyta</taxon>
        <taxon>Coscinodiscophyceae</taxon>
        <taxon>Chaetocerotophycidae</taxon>
        <taxon>Chaetocerotales</taxon>
        <taxon>Attheyaceae</taxon>
        <taxon>Attheya</taxon>
    </lineage>
</organism>
<dbReference type="PROSITE" id="PS50893">
    <property type="entry name" value="ABC_TRANSPORTER_2"/>
    <property type="match status" value="1"/>
</dbReference>
<accession>A0A7S2XTF7</accession>
<evidence type="ECO:0000259" key="11">
    <source>
        <dbReference type="PROSITE" id="PS50893"/>
    </source>
</evidence>
<feature type="transmembrane region" description="Helical" evidence="10">
    <location>
        <begin position="266"/>
        <end position="285"/>
    </location>
</feature>
<dbReference type="PANTHER" id="PTHR43394:SF5">
    <property type="entry name" value="ABC TRANSPORTER B FAMILY"/>
    <property type="match status" value="1"/>
</dbReference>
<dbReference type="SUPFAM" id="SSF52540">
    <property type="entry name" value="P-loop containing nucleoside triphosphate hydrolases"/>
    <property type="match status" value="1"/>
</dbReference>
<dbReference type="Gene3D" id="3.40.50.300">
    <property type="entry name" value="P-loop containing nucleotide triphosphate hydrolases"/>
    <property type="match status" value="1"/>
</dbReference>
<dbReference type="InterPro" id="IPR017871">
    <property type="entry name" value="ABC_transporter-like_CS"/>
</dbReference>
<dbReference type="PANTHER" id="PTHR43394">
    <property type="entry name" value="ATP-DEPENDENT PERMEASE MDL1, MITOCHONDRIAL"/>
    <property type="match status" value="1"/>
</dbReference>
<dbReference type="InterPro" id="IPR039421">
    <property type="entry name" value="Type_1_exporter"/>
</dbReference>
<dbReference type="SUPFAM" id="SSF57889">
    <property type="entry name" value="Cysteine-rich domain"/>
    <property type="match status" value="1"/>
</dbReference>
<proteinExistence type="predicted"/>
<dbReference type="FunFam" id="1.20.1560.10:FF:000215">
    <property type="entry name" value="ABC transporter B family member 4"/>
    <property type="match status" value="1"/>
</dbReference>
<comment type="subcellular location">
    <subcellularLocation>
        <location evidence="1">Membrane</location>
        <topology evidence="1">Multi-pass membrane protein</topology>
    </subcellularLocation>
</comment>
<dbReference type="InterPro" id="IPR003439">
    <property type="entry name" value="ABC_transporter-like_ATP-bd"/>
</dbReference>
<dbReference type="GO" id="GO:0090374">
    <property type="term" value="P:oligopeptide export from mitochondrion"/>
    <property type="evidence" value="ECO:0007669"/>
    <property type="project" value="TreeGrafter"/>
</dbReference>
<dbReference type="Pfam" id="PF03107">
    <property type="entry name" value="C1_2"/>
    <property type="match status" value="1"/>
</dbReference>
<keyword evidence="4" id="KW-0677">Repeat</keyword>
<evidence type="ECO:0000313" key="13">
    <source>
        <dbReference type="EMBL" id="CAD9826699.1"/>
    </source>
</evidence>
<keyword evidence="7 10" id="KW-1133">Transmembrane helix</keyword>